<keyword evidence="4" id="KW-0689">Ribosomal protein</keyword>
<comment type="similarity">
    <text evidence="2">Belongs to the universal ribosomal protein uS7 family.</text>
</comment>
<dbReference type="Gene3D" id="1.20.5.170">
    <property type="match status" value="1"/>
</dbReference>
<feature type="coiled-coil region" evidence="8">
    <location>
        <begin position="448"/>
        <end position="475"/>
    </location>
</feature>
<dbReference type="AlphaFoldDB" id="A0A085MEC1"/>
<dbReference type="PROSITE" id="PS50217">
    <property type="entry name" value="BZIP"/>
    <property type="match status" value="1"/>
</dbReference>
<dbReference type="SUPFAM" id="SSF51064">
    <property type="entry name" value="Head domain of nucleotide exchange factor GrpE"/>
    <property type="match status" value="1"/>
</dbReference>
<dbReference type="PANTHER" id="PTHR21237">
    <property type="entry name" value="GRPE PROTEIN"/>
    <property type="match status" value="1"/>
</dbReference>
<dbReference type="GO" id="GO:0003700">
    <property type="term" value="F:DNA-binding transcription factor activity"/>
    <property type="evidence" value="ECO:0007669"/>
    <property type="project" value="InterPro"/>
</dbReference>
<dbReference type="SMART" id="SM00338">
    <property type="entry name" value="BRLZ"/>
    <property type="match status" value="1"/>
</dbReference>
<evidence type="ECO:0000256" key="6">
    <source>
        <dbReference type="ARBA" id="ARBA00023274"/>
    </source>
</evidence>
<dbReference type="GO" id="GO:0006457">
    <property type="term" value="P:protein folding"/>
    <property type="evidence" value="ECO:0007669"/>
    <property type="project" value="InterPro"/>
</dbReference>
<dbReference type="Gene3D" id="2.30.22.10">
    <property type="entry name" value="Head domain of nucleotide exchange factor GrpE"/>
    <property type="match status" value="1"/>
</dbReference>
<keyword evidence="8" id="KW-0175">Coiled coil</keyword>
<dbReference type="GO" id="GO:1990904">
    <property type="term" value="C:ribonucleoprotein complex"/>
    <property type="evidence" value="ECO:0007669"/>
    <property type="project" value="UniProtKB-KW"/>
</dbReference>
<comment type="subcellular location">
    <subcellularLocation>
        <location evidence="1">Mitochondrion matrix</location>
    </subcellularLocation>
</comment>
<evidence type="ECO:0000313" key="11">
    <source>
        <dbReference type="EMBL" id="KFD55567.1"/>
    </source>
</evidence>
<evidence type="ECO:0000313" key="12">
    <source>
        <dbReference type="Proteomes" id="UP000030764"/>
    </source>
</evidence>
<dbReference type="Pfam" id="PF01025">
    <property type="entry name" value="GrpE"/>
    <property type="match status" value="1"/>
</dbReference>
<dbReference type="GO" id="GO:0001405">
    <property type="term" value="C:PAM complex, Tim23 associated import motor"/>
    <property type="evidence" value="ECO:0007669"/>
    <property type="project" value="TreeGrafter"/>
</dbReference>
<dbReference type="PRINTS" id="PR00773">
    <property type="entry name" value="GRPEPROTEIN"/>
</dbReference>
<evidence type="ECO:0000256" key="8">
    <source>
        <dbReference type="SAM" id="Coils"/>
    </source>
</evidence>
<comment type="similarity">
    <text evidence="3 7">Belongs to the GrpE family.</text>
</comment>
<accession>A0A085MEC1</accession>
<dbReference type="GO" id="GO:0005840">
    <property type="term" value="C:ribosome"/>
    <property type="evidence" value="ECO:0007669"/>
    <property type="project" value="UniProtKB-KW"/>
</dbReference>
<feature type="compositionally biased region" description="Basic and acidic residues" evidence="9">
    <location>
        <begin position="555"/>
        <end position="567"/>
    </location>
</feature>
<evidence type="ECO:0000256" key="3">
    <source>
        <dbReference type="ARBA" id="ARBA00009054"/>
    </source>
</evidence>
<evidence type="ECO:0000256" key="4">
    <source>
        <dbReference type="ARBA" id="ARBA00022980"/>
    </source>
</evidence>
<gene>
    <name evidence="11" type="ORF">M513_03619</name>
</gene>
<evidence type="ECO:0000256" key="7">
    <source>
        <dbReference type="RuleBase" id="RU004478"/>
    </source>
</evidence>
<protein>
    <recommendedName>
        <fullName evidence="10">BZIP domain-containing protein</fullName>
    </recommendedName>
</protein>
<sequence>MLTNEISPLAAVPADGKYDHFVRRSFGSGGVMALRSLGLTVFNLNVRFRCPSFVCVRTSIYGPQYREPITCKQDLEAPLPEDDERRYLPIKPLDHSHSFTFFHDPVLMKFTNRLMVGGRKALARKIMCDCFELIKRRQVKRYLAAETDEERAKIECNPFIIFRKAIDNCCPVVQLLPASRGGIVYQVPSYITESGARAMAIKWIITTCRVRGHNETMAESLCKEFLDAYNNEGRIVKRKEELHKQCEANKAYAHYRWKYSMGSVATFSSPSLASRRVGSLFIDGVLIFVWDLQDSLFDFQSSWEEDVKFSSEQCLITGDQWPELRGFDDWDERLFDCFSKEGNSTVSLDAVLNEKTIGDCGSPCVVHTMGRSSGSLIDNELISESSISSVPTSHSISSIPPVTISPETQLHSLTLDHNFGSKVDLCEWPLDMKKRKKCLNRQAALRYRQKKKSERAALDNELSMLQRRNTELKMTVNELMEPLSTLCFGIAFILLNMQLAYTLMRGFTSCRSVLGASLRQCDLVQRNRMFIASSLHCRYNWRLFTCNAASKVTEENATKVEQNKESDQSSGSSPTETVGEDLEKKVTELKERISGIEDKYMRALAENENLRARMTRQVEEAKLFGVQSLCKDLLEIADILQLAADSVSPDVLKSGQDELKNLHSGVLMTRTQLLKIFSRHGLTPLNPIGEKFDPNFHEAVFEVDDVKKDPGTVAIVQKMGYILHQRCLRAAQVGVVKAR</sequence>
<dbReference type="EMBL" id="KL363199">
    <property type="protein sequence ID" value="KFD55567.1"/>
    <property type="molecule type" value="Genomic_DNA"/>
</dbReference>
<dbReference type="HAMAP" id="MF_01151">
    <property type="entry name" value="GrpE"/>
    <property type="match status" value="1"/>
</dbReference>
<evidence type="ECO:0000256" key="9">
    <source>
        <dbReference type="SAM" id="MobiDB-lite"/>
    </source>
</evidence>
<dbReference type="PANTHER" id="PTHR21237:SF23">
    <property type="entry name" value="GRPE PROTEIN HOMOLOG, MITOCHONDRIAL"/>
    <property type="match status" value="1"/>
</dbReference>
<dbReference type="CDD" id="cd14692">
    <property type="entry name" value="bZIP_ATF4"/>
    <property type="match status" value="1"/>
</dbReference>
<dbReference type="FunFam" id="2.30.22.10:FF:000002">
    <property type="entry name" value="GrpE protein homolog"/>
    <property type="match status" value="1"/>
</dbReference>
<keyword evidence="5" id="KW-0143">Chaperone</keyword>
<dbReference type="GO" id="GO:0051087">
    <property type="term" value="F:protein-folding chaperone binding"/>
    <property type="evidence" value="ECO:0007669"/>
    <property type="project" value="InterPro"/>
</dbReference>
<dbReference type="GO" id="GO:0030150">
    <property type="term" value="P:protein import into mitochondrial matrix"/>
    <property type="evidence" value="ECO:0007669"/>
    <property type="project" value="TreeGrafter"/>
</dbReference>
<name>A0A085MEC1_9BILA</name>
<dbReference type="SUPFAM" id="SSF47973">
    <property type="entry name" value="Ribosomal protein S7"/>
    <property type="match status" value="1"/>
</dbReference>
<dbReference type="InterPro" id="IPR023798">
    <property type="entry name" value="Ribosomal_uS7_dom"/>
</dbReference>
<dbReference type="GO" id="GO:0042803">
    <property type="term" value="F:protein homodimerization activity"/>
    <property type="evidence" value="ECO:0007669"/>
    <property type="project" value="InterPro"/>
</dbReference>
<proteinExistence type="inferred from homology"/>
<dbReference type="CDD" id="cd00446">
    <property type="entry name" value="GrpE"/>
    <property type="match status" value="1"/>
</dbReference>
<keyword evidence="12" id="KW-1185">Reference proteome</keyword>
<evidence type="ECO:0000256" key="5">
    <source>
        <dbReference type="ARBA" id="ARBA00023186"/>
    </source>
</evidence>
<dbReference type="InterPro" id="IPR036823">
    <property type="entry name" value="Ribosomal_uS7_dom_sf"/>
</dbReference>
<dbReference type="SUPFAM" id="SSF57959">
    <property type="entry name" value="Leucine zipper domain"/>
    <property type="match status" value="1"/>
</dbReference>
<evidence type="ECO:0000256" key="2">
    <source>
        <dbReference type="ARBA" id="ARBA00007151"/>
    </source>
</evidence>
<dbReference type="InterPro" id="IPR013805">
    <property type="entry name" value="GrpE_CC"/>
</dbReference>
<dbReference type="Pfam" id="PF00177">
    <property type="entry name" value="Ribosomal_S7"/>
    <property type="match status" value="1"/>
</dbReference>
<dbReference type="GO" id="GO:0000774">
    <property type="term" value="F:adenyl-nucleotide exchange factor activity"/>
    <property type="evidence" value="ECO:0007669"/>
    <property type="project" value="InterPro"/>
</dbReference>
<dbReference type="InterPro" id="IPR004827">
    <property type="entry name" value="bZIP"/>
</dbReference>
<dbReference type="GO" id="GO:0051082">
    <property type="term" value="F:unfolded protein binding"/>
    <property type="evidence" value="ECO:0007669"/>
    <property type="project" value="TreeGrafter"/>
</dbReference>
<dbReference type="CDD" id="cd14870">
    <property type="entry name" value="uS7_Mitochondria_Mammalian"/>
    <property type="match status" value="1"/>
</dbReference>
<evidence type="ECO:0000256" key="1">
    <source>
        <dbReference type="ARBA" id="ARBA00004305"/>
    </source>
</evidence>
<organism evidence="11 12">
    <name type="scientific">Trichuris suis</name>
    <name type="common">pig whipworm</name>
    <dbReference type="NCBI Taxonomy" id="68888"/>
    <lineage>
        <taxon>Eukaryota</taxon>
        <taxon>Metazoa</taxon>
        <taxon>Ecdysozoa</taxon>
        <taxon>Nematoda</taxon>
        <taxon>Enoplea</taxon>
        <taxon>Dorylaimia</taxon>
        <taxon>Trichinellida</taxon>
        <taxon>Trichuridae</taxon>
        <taxon>Trichuris</taxon>
    </lineage>
</organism>
<dbReference type="Gene3D" id="1.10.455.10">
    <property type="entry name" value="Ribosomal protein S7 domain"/>
    <property type="match status" value="1"/>
</dbReference>
<dbReference type="InterPro" id="IPR000740">
    <property type="entry name" value="GrpE"/>
</dbReference>
<dbReference type="Proteomes" id="UP000030764">
    <property type="component" value="Unassembled WGS sequence"/>
</dbReference>
<keyword evidence="6" id="KW-0687">Ribonucleoprotein</keyword>
<dbReference type="Gene3D" id="3.90.20.20">
    <property type="match status" value="1"/>
</dbReference>
<dbReference type="InterPro" id="IPR009012">
    <property type="entry name" value="GrpE_head"/>
</dbReference>
<feature type="domain" description="BZIP" evidence="10">
    <location>
        <begin position="430"/>
        <end position="486"/>
    </location>
</feature>
<dbReference type="SUPFAM" id="SSF58014">
    <property type="entry name" value="Coiled-coil domain of nucleotide exchange factor GrpE"/>
    <property type="match status" value="1"/>
</dbReference>
<reference evidence="11 12" key="1">
    <citation type="journal article" date="2014" name="Nat. Genet.">
        <title>Genome and transcriptome of the porcine whipworm Trichuris suis.</title>
        <authorList>
            <person name="Jex A.R."/>
            <person name="Nejsum P."/>
            <person name="Schwarz E.M."/>
            <person name="Hu L."/>
            <person name="Young N.D."/>
            <person name="Hall R.S."/>
            <person name="Korhonen P.K."/>
            <person name="Liao S."/>
            <person name="Thamsborg S."/>
            <person name="Xia J."/>
            <person name="Xu P."/>
            <person name="Wang S."/>
            <person name="Scheerlinck J.P."/>
            <person name="Hofmann A."/>
            <person name="Sternberg P.W."/>
            <person name="Wang J."/>
            <person name="Gasser R.B."/>
        </authorList>
    </citation>
    <scope>NUCLEOTIDE SEQUENCE [LARGE SCALE GENOMIC DNA]</scope>
    <source>
        <strain evidence="11">DCEP-RM93M</strain>
    </source>
</reference>
<feature type="region of interest" description="Disordered" evidence="9">
    <location>
        <begin position="555"/>
        <end position="582"/>
    </location>
</feature>
<dbReference type="InterPro" id="IPR046347">
    <property type="entry name" value="bZIP_sf"/>
</dbReference>
<evidence type="ECO:0000259" key="10">
    <source>
        <dbReference type="PROSITE" id="PS50217"/>
    </source>
</evidence>